<dbReference type="EMBL" id="LQPE01000035">
    <property type="protein sequence ID" value="ORW08184.1"/>
    <property type="molecule type" value="Genomic_DNA"/>
</dbReference>
<proteinExistence type="predicted"/>
<gene>
    <name evidence="1" type="ORF">AWC14_01375</name>
</gene>
<reference evidence="1 2" key="1">
    <citation type="submission" date="2016-01" db="EMBL/GenBank/DDBJ databases">
        <title>The new phylogeny of the genus Mycobacterium.</title>
        <authorList>
            <person name="Tarcisio F."/>
            <person name="Conor M."/>
            <person name="Antonella G."/>
            <person name="Elisabetta G."/>
            <person name="Giulia F.S."/>
            <person name="Sara T."/>
            <person name="Anna F."/>
            <person name="Clotilde B."/>
            <person name="Roberto B."/>
            <person name="Veronica D.S."/>
            <person name="Fabio R."/>
            <person name="Monica P."/>
            <person name="Olivier J."/>
            <person name="Enrico T."/>
            <person name="Nicola S."/>
        </authorList>
    </citation>
    <scope>NUCLEOTIDE SEQUENCE [LARGE SCALE GENOMIC DNA]</scope>
    <source>
        <strain evidence="1 2">DSM 45166</strain>
    </source>
</reference>
<dbReference type="Proteomes" id="UP000193487">
    <property type="component" value="Unassembled WGS sequence"/>
</dbReference>
<sequence length="89" mass="10162">MAELKPGRVFRAELTRQWFFTARYRDRGRGQFEAISKHPVENSAELEAGHQARQQLQRLADLVLTDSDGQVSAEQLIDLVVRRLVSINA</sequence>
<comment type="caution">
    <text evidence="1">The sequence shown here is derived from an EMBL/GenBank/DDBJ whole genome shotgun (WGS) entry which is preliminary data.</text>
</comment>
<evidence type="ECO:0000313" key="1">
    <source>
        <dbReference type="EMBL" id="ORW08184.1"/>
    </source>
</evidence>
<name>A0A1X1YAY9_9MYCO</name>
<dbReference type="AlphaFoldDB" id="A0A1X1YAY9"/>
<dbReference type="RefSeq" id="WP_045385690.1">
    <property type="nucleotide sequence ID" value="NZ_BBKA01000209.1"/>
</dbReference>
<evidence type="ECO:0000313" key="2">
    <source>
        <dbReference type="Proteomes" id="UP000193487"/>
    </source>
</evidence>
<accession>A0A1X1YAY9</accession>
<keyword evidence="2" id="KW-1185">Reference proteome</keyword>
<organism evidence="1 2">
    <name type="scientific">Mycobacterium kyorinense</name>
    <dbReference type="NCBI Taxonomy" id="487514"/>
    <lineage>
        <taxon>Bacteria</taxon>
        <taxon>Bacillati</taxon>
        <taxon>Actinomycetota</taxon>
        <taxon>Actinomycetes</taxon>
        <taxon>Mycobacteriales</taxon>
        <taxon>Mycobacteriaceae</taxon>
        <taxon>Mycobacterium</taxon>
    </lineage>
</organism>
<dbReference type="OrthoDB" id="9882313at2"/>
<protein>
    <submittedName>
        <fullName evidence="1">Uncharacterized protein</fullName>
    </submittedName>
</protein>